<reference evidence="3" key="1">
    <citation type="journal article" date="2014" name="Int. J. Syst. Evol. Microbiol.">
        <title>Complete genome sequence of Corynebacterium casei LMG S-19264T (=DSM 44701T), isolated from a smear-ripened cheese.</title>
        <authorList>
            <consortium name="US DOE Joint Genome Institute (JGI-PGF)"/>
            <person name="Walter F."/>
            <person name="Albersmeier A."/>
            <person name="Kalinowski J."/>
            <person name="Ruckert C."/>
        </authorList>
    </citation>
    <scope>NUCLEOTIDE SEQUENCE</scope>
    <source>
        <strain evidence="3">JCM 3276</strain>
    </source>
</reference>
<evidence type="ECO:0000256" key="1">
    <source>
        <dbReference type="SAM" id="MobiDB-lite"/>
    </source>
</evidence>
<gene>
    <name evidence="3" type="ORF">GCM10010171_06350</name>
</gene>
<dbReference type="Proteomes" id="UP000660680">
    <property type="component" value="Unassembled WGS sequence"/>
</dbReference>
<dbReference type="PROSITE" id="PS51257">
    <property type="entry name" value="PROKAR_LIPOPROTEIN"/>
    <property type="match status" value="1"/>
</dbReference>
<comment type="caution">
    <text evidence="3">The sequence shown here is derived from an EMBL/GenBank/DDBJ whole genome shotgun (WGS) entry which is preliminary data.</text>
</comment>
<dbReference type="EMBL" id="BMRB01000001">
    <property type="protein sequence ID" value="GGS16822.1"/>
    <property type="molecule type" value="Genomic_DNA"/>
</dbReference>
<proteinExistence type="predicted"/>
<keyword evidence="4" id="KW-1185">Reference proteome</keyword>
<dbReference type="InterPro" id="IPR024520">
    <property type="entry name" value="DUF3558"/>
</dbReference>
<protein>
    <recommendedName>
        <fullName evidence="5">DUF3558 domain-containing protein</fullName>
    </recommendedName>
</protein>
<organism evidence="3 4">
    <name type="scientific">Actinokineospora fastidiosa</name>
    <dbReference type="NCBI Taxonomy" id="1816"/>
    <lineage>
        <taxon>Bacteria</taxon>
        <taxon>Bacillati</taxon>
        <taxon>Actinomycetota</taxon>
        <taxon>Actinomycetes</taxon>
        <taxon>Pseudonocardiales</taxon>
        <taxon>Pseudonocardiaceae</taxon>
        <taxon>Actinokineospora</taxon>
    </lineage>
</organism>
<evidence type="ECO:0000313" key="3">
    <source>
        <dbReference type="EMBL" id="GGS16822.1"/>
    </source>
</evidence>
<dbReference type="Pfam" id="PF12079">
    <property type="entry name" value="DUF3558"/>
    <property type="match status" value="1"/>
</dbReference>
<dbReference type="RefSeq" id="WP_189208750.1">
    <property type="nucleotide sequence ID" value="NZ_BMRB01000001.1"/>
</dbReference>
<sequence length="193" mass="19855">MRSTLAVTVACGALLASLSACGSAPGTPTTTPTTGGTGAVTTTTASPTTAATSTTAADREINYQRDELCELLTAAETAEFGSRNPRPGNSFTTGSEQCQWSGDLGITIDFKLDASGVRPAEGTKSDIEVAETPAVLTKTTEKSGLCLVRIKLNKDRSAMTFGVGVLSSGRDKGYETCDVAKKVAEIVIPKVKG</sequence>
<evidence type="ECO:0000313" key="4">
    <source>
        <dbReference type="Proteomes" id="UP000660680"/>
    </source>
</evidence>
<keyword evidence="2" id="KW-0732">Signal</keyword>
<accession>A0A918G3B7</accession>
<feature type="signal peptide" evidence="2">
    <location>
        <begin position="1"/>
        <end position="22"/>
    </location>
</feature>
<name>A0A918G3B7_9PSEU</name>
<dbReference type="AlphaFoldDB" id="A0A918G3B7"/>
<feature type="chain" id="PRO_5039504835" description="DUF3558 domain-containing protein" evidence="2">
    <location>
        <begin position="23"/>
        <end position="193"/>
    </location>
</feature>
<evidence type="ECO:0000256" key="2">
    <source>
        <dbReference type="SAM" id="SignalP"/>
    </source>
</evidence>
<reference evidence="3" key="2">
    <citation type="submission" date="2020-09" db="EMBL/GenBank/DDBJ databases">
        <authorList>
            <person name="Sun Q."/>
            <person name="Ohkuma M."/>
        </authorList>
    </citation>
    <scope>NUCLEOTIDE SEQUENCE</scope>
    <source>
        <strain evidence="3">JCM 3276</strain>
    </source>
</reference>
<evidence type="ECO:0008006" key="5">
    <source>
        <dbReference type="Google" id="ProtNLM"/>
    </source>
</evidence>
<feature type="region of interest" description="Disordered" evidence="1">
    <location>
        <begin position="22"/>
        <end position="56"/>
    </location>
</feature>